<reference evidence="3" key="1">
    <citation type="journal article" date="2019" name="Int. J. Syst. Evol. Microbiol.">
        <title>The Global Catalogue of Microorganisms (GCM) 10K type strain sequencing project: providing services to taxonomists for standard genome sequencing and annotation.</title>
        <authorList>
            <consortium name="The Broad Institute Genomics Platform"/>
            <consortium name="The Broad Institute Genome Sequencing Center for Infectious Disease"/>
            <person name="Wu L."/>
            <person name="Ma J."/>
        </authorList>
    </citation>
    <scope>NUCLEOTIDE SEQUENCE [LARGE SCALE GENOMIC DNA]</scope>
    <source>
        <strain evidence="3">JCM 18304</strain>
    </source>
</reference>
<protein>
    <recommendedName>
        <fullName evidence="4">Lipoprotein</fullName>
    </recommendedName>
</protein>
<sequence>MRSMPVLLSCALLCLAVVGLSGCSDDRPAGGPGSAASANRAAAVRNPEAATATAQTEFGLLAGGDYGGAWDLWSQAAQQSISRADFVALNTDCPAKGVPGEVVATHPAGDGEVDIDWKRGAQSGTASLLFTGGSWRYQPSKSTMDSYRLGVDKLVAQLRAAHEC</sequence>
<organism evidence="2 3">
    <name type="scientific">Rugosimonospora acidiphila</name>
    <dbReference type="NCBI Taxonomy" id="556531"/>
    <lineage>
        <taxon>Bacteria</taxon>
        <taxon>Bacillati</taxon>
        <taxon>Actinomycetota</taxon>
        <taxon>Actinomycetes</taxon>
        <taxon>Micromonosporales</taxon>
        <taxon>Micromonosporaceae</taxon>
        <taxon>Rugosimonospora</taxon>
    </lineage>
</organism>
<evidence type="ECO:0008006" key="4">
    <source>
        <dbReference type="Google" id="ProtNLM"/>
    </source>
</evidence>
<dbReference type="RefSeq" id="WP_345631644.1">
    <property type="nucleotide sequence ID" value="NZ_BAABJQ010000011.1"/>
</dbReference>
<dbReference type="Proteomes" id="UP001501570">
    <property type="component" value="Unassembled WGS sequence"/>
</dbReference>
<dbReference type="EMBL" id="BAABJQ010000011">
    <property type="protein sequence ID" value="GAA5188767.1"/>
    <property type="molecule type" value="Genomic_DNA"/>
</dbReference>
<gene>
    <name evidence="2" type="ORF">GCM10023322_40170</name>
</gene>
<feature type="signal peptide" evidence="1">
    <location>
        <begin position="1"/>
        <end position="23"/>
    </location>
</feature>
<feature type="chain" id="PRO_5045399445" description="Lipoprotein" evidence="1">
    <location>
        <begin position="24"/>
        <end position="164"/>
    </location>
</feature>
<dbReference type="PROSITE" id="PS51257">
    <property type="entry name" value="PROKAR_LIPOPROTEIN"/>
    <property type="match status" value="1"/>
</dbReference>
<keyword evidence="1" id="KW-0732">Signal</keyword>
<keyword evidence="3" id="KW-1185">Reference proteome</keyword>
<accession>A0ABP9RYW1</accession>
<evidence type="ECO:0000256" key="1">
    <source>
        <dbReference type="SAM" id="SignalP"/>
    </source>
</evidence>
<evidence type="ECO:0000313" key="3">
    <source>
        <dbReference type="Proteomes" id="UP001501570"/>
    </source>
</evidence>
<evidence type="ECO:0000313" key="2">
    <source>
        <dbReference type="EMBL" id="GAA5188767.1"/>
    </source>
</evidence>
<comment type="caution">
    <text evidence="2">The sequence shown here is derived from an EMBL/GenBank/DDBJ whole genome shotgun (WGS) entry which is preliminary data.</text>
</comment>
<proteinExistence type="predicted"/>
<name>A0ABP9RYW1_9ACTN</name>